<gene>
    <name evidence="4" type="ORF">FPZ49_03990</name>
</gene>
<evidence type="ECO:0000259" key="3">
    <source>
        <dbReference type="SMART" id="SM00822"/>
    </source>
</evidence>
<dbReference type="OrthoDB" id="5786478at2"/>
<dbReference type="PRINTS" id="PR00081">
    <property type="entry name" value="GDHRDH"/>
</dbReference>
<dbReference type="InterPro" id="IPR002347">
    <property type="entry name" value="SDR_fam"/>
</dbReference>
<dbReference type="InterPro" id="IPR036291">
    <property type="entry name" value="NAD(P)-bd_dom_sf"/>
</dbReference>
<sequence length="264" mass="28249">MLKGKITLITGAGSGLGKDIAIGLASEGAEVILVGRREPMLKQTLEAIEREGGKAALYVTNVTDKDEVNILAQHVLEKHGVPAMLVNSAGTYGEISTIADSNPDIWIHTLMTNTAGSYLICRAFVGAMVKEGWGRIVNITSAASLSKPNPKNSAYAVSKAALNLFTRQLAAEVQGTGVTANVLHPGEVMTEMFDTIRATSASSGDMTGWVQWVQQTGGDSPDKTVRRILDLTKPESSEINGQFLWIKDGLKQPLPSWEVDDSLQ</sequence>
<dbReference type="SMART" id="SM00822">
    <property type="entry name" value="PKS_KR"/>
    <property type="match status" value="1"/>
</dbReference>
<dbReference type="PANTHER" id="PTHR42760">
    <property type="entry name" value="SHORT-CHAIN DEHYDROGENASES/REDUCTASES FAMILY MEMBER"/>
    <property type="match status" value="1"/>
</dbReference>
<evidence type="ECO:0000313" key="4">
    <source>
        <dbReference type="EMBL" id="TVY11396.1"/>
    </source>
</evidence>
<evidence type="ECO:0000256" key="1">
    <source>
        <dbReference type="ARBA" id="ARBA00006484"/>
    </source>
</evidence>
<organism evidence="4 5">
    <name type="scientific">Paenibacillus cremeus</name>
    <dbReference type="NCBI Taxonomy" id="2163881"/>
    <lineage>
        <taxon>Bacteria</taxon>
        <taxon>Bacillati</taxon>
        <taxon>Bacillota</taxon>
        <taxon>Bacilli</taxon>
        <taxon>Bacillales</taxon>
        <taxon>Paenibacillaceae</taxon>
        <taxon>Paenibacillus</taxon>
    </lineage>
</organism>
<dbReference type="PRINTS" id="PR00080">
    <property type="entry name" value="SDRFAMILY"/>
</dbReference>
<name>A0A559KH07_9BACL</name>
<dbReference type="PROSITE" id="PS00061">
    <property type="entry name" value="ADH_SHORT"/>
    <property type="match status" value="1"/>
</dbReference>
<dbReference type="Proteomes" id="UP000317036">
    <property type="component" value="Unassembled WGS sequence"/>
</dbReference>
<dbReference type="CDD" id="cd05233">
    <property type="entry name" value="SDR_c"/>
    <property type="match status" value="1"/>
</dbReference>
<evidence type="ECO:0000313" key="5">
    <source>
        <dbReference type="Proteomes" id="UP000317036"/>
    </source>
</evidence>
<comment type="similarity">
    <text evidence="1 2">Belongs to the short-chain dehydrogenases/reductases (SDR) family.</text>
</comment>
<proteinExistence type="inferred from homology"/>
<dbReference type="AlphaFoldDB" id="A0A559KH07"/>
<comment type="caution">
    <text evidence="4">The sequence shown here is derived from an EMBL/GenBank/DDBJ whole genome shotgun (WGS) entry which is preliminary data.</text>
</comment>
<keyword evidence="5" id="KW-1185">Reference proteome</keyword>
<dbReference type="Gene3D" id="3.40.50.720">
    <property type="entry name" value="NAD(P)-binding Rossmann-like Domain"/>
    <property type="match status" value="1"/>
</dbReference>
<accession>A0A559KH07</accession>
<dbReference type="InterPro" id="IPR020904">
    <property type="entry name" value="Sc_DH/Rdtase_CS"/>
</dbReference>
<dbReference type="InterPro" id="IPR057326">
    <property type="entry name" value="KR_dom"/>
</dbReference>
<feature type="domain" description="Ketoreductase" evidence="3">
    <location>
        <begin position="5"/>
        <end position="192"/>
    </location>
</feature>
<dbReference type="GO" id="GO:0016616">
    <property type="term" value="F:oxidoreductase activity, acting on the CH-OH group of donors, NAD or NADP as acceptor"/>
    <property type="evidence" value="ECO:0007669"/>
    <property type="project" value="TreeGrafter"/>
</dbReference>
<evidence type="ECO:0000256" key="2">
    <source>
        <dbReference type="RuleBase" id="RU000363"/>
    </source>
</evidence>
<dbReference type="Pfam" id="PF00106">
    <property type="entry name" value="adh_short"/>
    <property type="match status" value="1"/>
</dbReference>
<dbReference type="RefSeq" id="WP_144843506.1">
    <property type="nucleotide sequence ID" value="NZ_VNJI01000003.1"/>
</dbReference>
<dbReference type="EMBL" id="VNJI01000003">
    <property type="protein sequence ID" value="TVY11396.1"/>
    <property type="molecule type" value="Genomic_DNA"/>
</dbReference>
<reference evidence="4 5" key="1">
    <citation type="submission" date="2019-07" db="EMBL/GenBank/DDBJ databases">
        <authorList>
            <person name="Kim J."/>
        </authorList>
    </citation>
    <scope>NUCLEOTIDE SEQUENCE [LARGE SCALE GENOMIC DNA]</scope>
    <source>
        <strain evidence="4 5">JC52</strain>
    </source>
</reference>
<protein>
    <submittedName>
        <fullName evidence="4">SDR family oxidoreductase</fullName>
    </submittedName>
</protein>
<dbReference type="SUPFAM" id="SSF51735">
    <property type="entry name" value="NAD(P)-binding Rossmann-fold domains"/>
    <property type="match status" value="1"/>
</dbReference>